<dbReference type="SUPFAM" id="SSF54211">
    <property type="entry name" value="Ribosomal protein S5 domain 2-like"/>
    <property type="match status" value="1"/>
</dbReference>
<dbReference type="RefSeq" id="WP_419186437.1">
    <property type="nucleotide sequence ID" value="NZ_CP036290.1"/>
</dbReference>
<feature type="domain" description="UPF0029" evidence="3">
    <location>
        <begin position="147"/>
        <end position="199"/>
    </location>
</feature>
<feature type="domain" description="Impact N-terminal" evidence="2">
    <location>
        <begin position="23"/>
        <end position="128"/>
    </location>
</feature>
<dbReference type="InterPro" id="IPR020569">
    <property type="entry name" value="UPF0029_Impact_CS"/>
</dbReference>
<dbReference type="InterPro" id="IPR015269">
    <property type="entry name" value="UPF0029_Impact_C"/>
</dbReference>
<dbReference type="PANTHER" id="PTHR16301">
    <property type="entry name" value="IMPACT-RELATED"/>
    <property type="match status" value="1"/>
</dbReference>
<protein>
    <submittedName>
        <fullName evidence="4">IMPACT family member YigZ</fullName>
    </submittedName>
</protein>
<name>A0A518CZ37_9BACT</name>
<proteinExistence type="inferred from homology"/>
<evidence type="ECO:0000259" key="3">
    <source>
        <dbReference type="Pfam" id="PF09186"/>
    </source>
</evidence>
<dbReference type="InterPro" id="IPR001498">
    <property type="entry name" value="Impact_N"/>
</dbReference>
<dbReference type="Pfam" id="PF01205">
    <property type="entry name" value="Impact_N"/>
    <property type="match status" value="1"/>
</dbReference>
<dbReference type="InterPro" id="IPR023582">
    <property type="entry name" value="Impact"/>
</dbReference>
<gene>
    <name evidence="4" type="primary">yigZ</name>
    <name evidence="4" type="ORF">Pla163_15990</name>
</gene>
<keyword evidence="5" id="KW-1185">Reference proteome</keyword>
<evidence type="ECO:0000313" key="5">
    <source>
        <dbReference type="Proteomes" id="UP000319342"/>
    </source>
</evidence>
<dbReference type="SUPFAM" id="SSF54980">
    <property type="entry name" value="EF-G C-terminal domain-like"/>
    <property type="match status" value="1"/>
</dbReference>
<dbReference type="PANTHER" id="PTHR16301:SF20">
    <property type="entry name" value="IMPACT FAMILY MEMBER YIGZ"/>
    <property type="match status" value="1"/>
</dbReference>
<dbReference type="GO" id="GO:0006446">
    <property type="term" value="P:regulation of translational initiation"/>
    <property type="evidence" value="ECO:0007669"/>
    <property type="project" value="TreeGrafter"/>
</dbReference>
<evidence type="ECO:0000259" key="2">
    <source>
        <dbReference type="Pfam" id="PF01205"/>
    </source>
</evidence>
<dbReference type="InterPro" id="IPR035647">
    <property type="entry name" value="EFG_III/V"/>
</dbReference>
<evidence type="ECO:0000256" key="1">
    <source>
        <dbReference type="ARBA" id="ARBA00007665"/>
    </source>
</evidence>
<dbReference type="Gene3D" id="3.30.70.240">
    <property type="match status" value="1"/>
</dbReference>
<dbReference type="InterPro" id="IPR020568">
    <property type="entry name" value="Ribosomal_Su5_D2-typ_SF"/>
</dbReference>
<dbReference type="PROSITE" id="PS00910">
    <property type="entry name" value="UPF0029"/>
    <property type="match status" value="1"/>
</dbReference>
<dbReference type="Proteomes" id="UP000319342">
    <property type="component" value="Chromosome"/>
</dbReference>
<organism evidence="4 5">
    <name type="scientific">Rohdeia mirabilis</name>
    <dbReference type="NCBI Taxonomy" id="2528008"/>
    <lineage>
        <taxon>Bacteria</taxon>
        <taxon>Pseudomonadati</taxon>
        <taxon>Planctomycetota</taxon>
        <taxon>Planctomycetia</taxon>
        <taxon>Planctomycetia incertae sedis</taxon>
        <taxon>Rohdeia</taxon>
    </lineage>
</organism>
<dbReference type="EMBL" id="CP036290">
    <property type="protein sequence ID" value="QDU84489.1"/>
    <property type="molecule type" value="Genomic_DNA"/>
</dbReference>
<dbReference type="InterPro" id="IPR036956">
    <property type="entry name" value="Impact_N_sf"/>
</dbReference>
<evidence type="ECO:0000313" key="4">
    <source>
        <dbReference type="EMBL" id="QDU84489.1"/>
    </source>
</evidence>
<dbReference type="AlphaFoldDB" id="A0A518CZ37"/>
<sequence>MSGPATDFLTLPRSARHEPEKIKGSTFVGLAAPVANAAEAQAIVAAERERYADARHHCFAWRLSADPRDERSSDDGEPAGSAGPPILRQILGRELEGCVVVVTRWFGGVKLGVGGLIRAYGGTAAGALDAAGSVRVERSVGIELLHEYAAGGLVESLLRARGGSALESNYGPQVRQIVRVPLAAADEFVRDFVDGTSGRGRAQILGEP</sequence>
<reference evidence="4 5" key="1">
    <citation type="submission" date="2019-02" db="EMBL/GenBank/DDBJ databases">
        <title>Deep-cultivation of Planctomycetes and their phenomic and genomic characterization uncovers novel biology.</title>
        <authorList>
            <person name="Wiegand S."/>
            <person name="Jogler M."/>
            <person name="Boedeker C."/>
            <person name="Pinto D."/>
            <person name="Vollmers J."/>
            <person name="Rivas-Marin E."/>
            <person name="Kohn T."/>
            <person name="Peeters S.H."/>
            <person name="Heuer A."/>
            <person name="Rast P."/>
            <person name="Oberbeckmann S."/>
            <person name="Bunk B."/>
            <person name="Jeske O."/>
            <person name="Meyerdierks A."/>
            <person name="Storesund J.E."/>
            <person name="Kallscheuer N."/>
            <person name="Luecker S."/>
            <person name="Lage O.M."/>
            <person name="Pohl T."/>
            <person name="Merkel B.J."/>
            <person name="Hornburger P."/>
            <person name="Mueller R.-W."/>
            <person name="Bruemmer F."/>
            <person name="Labrenz M."/>
            <person name="Spormann A.M."/>
            <person name="Op den Camp H."/>
            <person name="Overmann J."/>
            <person name="Amann R."/>
            <person name="Jetten M.S.M."/>
            <person name="Mascher T."/>
            <person name="Medema M.H."/>
            <person name="Devos D.P."/>
            <person name="Kaster A.-K."/>
            <person name="Ovreas L."/>
            <person name="Rohde M."/>
            <person name="Galperin M.Y."/>
            <person name="Jogler C."/>
        </authorList>
    </citation>
    <scope>NUCLEOTIDE SEQUENCE [LARGE SCALE GENOMIC DNA]</scope>
    <source>
        <strain evidence="4 5">Pla163</strain>
    </source>
</reference>
<accession>A0A518CZ37</accession>
<dbReference type="GO" id="GO:0005737">
    <property type="term" value="C:cytoplasm"/>
    <property type="evidence" value="ECO:0007669"/>
    <property type="project" value="TreeGrafter"/>
</dbReference>
<dbReference type="Pfam" id="PF09186">
    <property type="entry name" value="DUF1949"/>
    <property type="match status" value="1"/>
</dbReference>
<dbReference type="Gene3D" id="3.30.230.30">
    <property type="entry name" value="Impact, N-terminal domain"/>
    <property type="match status" value="1"/>
</dbReference>
<comment type="similarity">
    <text evidence="1">Belongs to the IMPACT family.</text>
</comment>